<accession>A0A3E1NL01</accession>
<dbReference type="InterPro" id="IPR026444">
    <property type="entry name" value="Secre_tail"/>
</dbReference>
<sequence>MKPTVQLFIPTPCHEDWHKMQPGSQGRFCNACSKQVIDFSAMSDQQVLQYFSAAQGNVCGRFNSHQLMRDLAHATQPSRKSKWVAALLPLLALFSKAEAQKTMGKPAIGQYQSDRQLTGDTVIIATKQTIKASISGWVIDSSGAPIAYSSITIAGTKYGCVADSAGYYHLSFDAPGREVTISYAAVGYVMRSRQLLLSESRTAIANMELLATTTLDEVLVVGEIIPSRRSIKLKRDTIAASLCKVVKGNTCKLYPNPVTAGGTTTLTVSAWEHFTVEVYTTGGAPVYNQEYTNSKKMPIQIPVAGNWHTGMYYVRVVEIGSGKNYTTKLLVQ</sequence>
<name>A0A3E1NL01_9BACT</name>
<protein>
    <submittedName>
        <fullName evidence="1">T9SS C-terminal target domain-containing protein</fullName>
    </submittedName>
</protein>
<evidence type="ECO:0000313" key="2">
    <source>
        <dbReference type="Proteomes" id="UP000261284"/>
    </source>
</evidence>
<keyword evidence="2" id="KW-1185">Reference proteome</keyword>
<dbReference type="Pfam" id="PF13715">
    <property type="entry name" value="CarbopepD_reg_2"/>
    <property type="match status" value="1"/>
</dbReference>
<comment type="caution">
    <text evidence="1">The sequence shown here is derived from an EMBL/GenBank/DDBJ whole genome shotgun (WGS) entry which is preliminary data.</text>
</comment>
<dbReference type="SUPFAM" id="SSF49464">
    <property type="entry name" value="Carboxypeptidase regulatory domain-like"/>
    <property type="match status" value="1"/>
</dbReference>
<organism evidence="1 2">
    <name type="scientific">Deminuibacter soli</name>
    <dbReference type="NCBI Taxonomy" id="2291815"/>
    <lineage>
        <taxon>Bacteria</taxon>
        <taxon>Pseudomonadati</taxon>
        <taxon>Bacteroidota</taxon>
        <taxon>Chitinophagia</taxon>
        <taxon>Chitinophagales</taxon>
        <taxon>Chitinophagaceae</taxon>
        <taxon>Deminuibacter</taxon>
    </lineage>
</organism>
<dbReference type="OrthoDB" id="7432683at2"/>
<dbReference type="RefSeq" id="WP_116846596.1">
    <property type="nucleotide sequence ID" value="NZ_QTJU01000002.1"/>
</dbReference>
<dbReference type="EMBL" id="QTJU01000002">
    <property type="protein sequence ID" value="RFM28606.1"/>
    <property type="molecule type" value="Genomic_DNA"/>
</dbReference>
<dbReference type="AlphaFoldDB" id="A0A3E1NL01"/>
<proteinExistence type="predicted"/>
<evidence type="ECO:0000313" key="1">
    <source>
        <dbReference type="EMBL" id="RFM28606.1"/>
    </source>
</evidence>
<gene>
    <name evidence="1" type="ORF">DXN05_07360</name>
</gene>
<reference evidence="1 2" key="1">
    <citation type="submission" date="2018-08" db="EMBL/GenBank/DDBJ databases">
        <title>Chitinophagaceae sp. K23C18032701, a novel bacterium isolated from forest soil.</title>
        <authorList>
            <person name="Wang C."/>
        </authorList>
    </citation>
    <scope>NUCLEOTIDE SEQUENCE [LARGE SCALE GENOMIC DNA]</scope>
    <source>
        <strain evidence="1 2">K23C18032701</strain>
    </source>
</reference>
<dbReference type="Proteomes" id="UP000261284">
    <property type="component" value="Unassembled WGS sequence"/>
</dbReference>
<dbReference type="Gene3D" id="2.60.40.1120">
    <property type="entry name" value="Carboxypeptidase-like, regulatory domain"/>
    <property type="match status" value="1"/>
</dbReference>
<dbReference type="NCBIfam" id="TIGR04183">
    <property type="entry name" value="Por_Secre_tail"/>
    <property type="match status" value="1"/>
</dbReference>
<dbReference type="InterPro" id="IPR008969">
    <property type="entry name" value="CarboxyPept-like_regulatory"/>
</dbReference>